<organism evidence="2 3">
    <name type="scientific">Halapricum salinum</name>
    <dbReference type="NCBI Taxonomy" id="1457250"/>
    <lineage>
        <taxon>Archaea</taxon>
        <taxon>Methanobacteriati</taxon>
        <taxon>Methanobacteriota</taxon>
        <taxon>Stenosarchaea group</taxon>
        <taxon>Halobacteria</taxon>
        <taxon>Halobacteriales</taxon>
        <taxon>Haloarculaceae</taxon>
        <taxon>Halapricum</taxon>
    </lineage>
</organism>
<dbReference type="Pfam" id="PF24417">
    <property type="entry name" value="DUF7549"/>
    <property type="match status" value="1"/>
</dbReference>
<feature type="transmembrane region" description="Helical" evidence="1">
    <location>
        <begin position="171"/>
        <end position="191"/>
    </location>
</feature>
<keyword evidence="1" id="KW-1133">Transmembrane helix</keyword>
<evidence type="ECO:0000313" key="3">
    <source>
        <dbReference type="Proteomes" id="UP000296706"/>
    </source>
</evidence>
<name>A0A4D6HC01_9EURY</name>
<feature type="transmembrane region" description="Helical" evidence="1">
    <location>
        <begin position="107"/>
        <end position="128"/>
    </location>
</feature>
<keyword evidence="1" id="KW-0812">Transmembrane</keyword>
<sequence>MAWVRSEYAGEFAVLSAWLSMVLPWNIVYRASLPTEPLASEMTIIRFPVFAIQFRAPAVIEINGQTSSAAGLLEQMYPGFQLFGDVFLATPVGASSHYGGTMQLGSFAWTLGALAIVAAFAVSIAFYLREDELQERLSADPVRLIGGLLGVATLALSAASVFYFFERDFAGIPIPVGVVVMGALAVALLRVERT</sequence>
<feature type="transmembrane region" description="Helical" evidence="1">
    <location>
        <begin position="12"/>
        <end position="32"/>
    </location>
</feature>
<evidence type="ECO:0008006" key="4">
    <source>
        <dbReference type="Google" id="ProtNLM"/>
    </source>
</evidence>
<dbReference type="GeneID" id="39847124"/>
<dbReference type="Proteomes" id="UP000296706">
    <property type="component" value="Chromosome"/>
</dbReference>
<keyword evidence="3" id="KW-1185">Reference proteome</keyword>
<evidence type="ECO:0000313" key="2">
    <source>
        <dbReference type="EMBL" id="QCC50572.1"/>
    </source>
</evidence>
<dbReference type="RefSeq" id="WP_049994017.1">
    <property type="nucleotide sequence ID" value="NZ_CP031310.1"/>
</dbReference>
<dbReference type="EMBL" id="CP031310">
    <property type="protein sequence ID" value="QCC50572.1"/>
    <property type="molecule type" value="Genomic_DNA"/>
</dbReference>
<dbReference type="InterPro" id="IPR055971">
    <property type="entry name" value="DUF7549"/>
</dbReference>
<gene>
    <name evidence="2" type="ORF">DV733_04630</name>
</gene>
<evidence type="ECO:0000256" key="1">
    <source>
        <dbReference type="SAM" id="Phobius"/>
    </source>
</evidence>
<protein>
    <recommendedName>
        <fullName evidence="4">TIGR04206 family protein</fullName>
    </recommendedName>
</protein>
<feature type="transmembrane region" description="Helical" evidence="1">
    <location>
        <begin position="144"/>
        <end position="165"/>
    </location>
</feature>
<reference evidence="2 3" key="1">
    <citation type="journal article" date="2019" name="Nat. Commun.">
        <title>A new type of DNA phosphorothioation-based antiviral system in archaea.</title>
        <authorList>
            <person name="Xiong L."/>
            <person name="Liu S."/>
            <person name="Chen S."/>
            <person name="Xiao Y."/>
            <person name="Zhu B."/>
            <person name="Gao Y."/>
            <person name="Zhang Y."/>
            <person name="Chen B."/>
            <person name="Luo J."/>
            <person name="Deng Z."/>
            <person name="Chen X."/>
            <person name="Wang L."/>
            <person name="Chen S."/>
        </authorList>
    </citation>
    <scope>NUCLEOTIDE SEQUENCE [LARGE SCALE GENOMIC DNA]</scope>
    <source>
        <strain evidence="2 3">CBA1105</strain>
    </source>
</reference>
<proteinExistence type="predicted"/>
<accession>A0A4D6HC01</accession>
<keyword evidence="1" id="KW-0472">Membrane</keyword>
<dbReference type="OrthoDB" id="238194at2157"/>
<dbReference type="AlphaFoldDB" id="A0A4D6HC01"/>
<dbReference type="KEGG" id="hsn:DV733_04630"/>